<reference evidence="2" key="1">
    <citation type="journal article" date="2022" name="Mol. Ecol. Resour.">
        <title>The genomes of chicory, endive, great burdock and yacon provide insights into Asteraceae palaeo-polyploidization history and plant inulin production.</title>
        <authorList>
            <person name="Fan W."/>
            <person name="Wang S."/>
            <person name="Wang H."/>
            <person name="Wang A."/>
            <person name="Jiang F."/>
            <person name="Liu H."/>
            <person name="Zhao H."/>
            <person name="Xu D."/>
            <person name="Zhang Y."/>
        </authorList>
    </citation>
    <scope>NUCLEOTIDE SEQUENCE [LARGE SCALE GENOMIC DNA]</scope>
    <source>
        <strain evidence="2">cv. Yunnan</strain>
    </source>
</reference>
<reference evidence="1 2" key="2">
    <citation type="journal article" date="2022" name="Mol. Ecol. Resour.">
        <title>The genomes of chicory, endive, great burdock and yacon provide insights into Asteraceae paleo-polyploidization history and plant inulin production.</title>
        <authorList>
            <person name="Fan W."/>
            <person name="Wang S."/>
            <person name="Wang H."/>
            <person name="Wang A."/>
            <person name="Jiang F."/>
            <person name="Liu H."/>
            <person name="Zhao H."/>
            <person name="Xu D."/>
            <person name="Zhang Y."/>
        </authorList>
    </citation>
    <scope>NUCLEOTIDE SEQUENCE [LARGE SCALE GENOMIC DNA]</scope>
    <source>
        <strain evidence="2">cv. Yunnan</strain>
        <tissue evidence="1">Leaves</tissue>
    </source>
</reference>
<evidence type="ECO:0000313" key="2">
    <source>
        <dbReference type="Proteomes" id="UP001056120"/>
    </source>
</evidence>
<gene>
    <name evidence="1" type="ORF">L1987_58874</name>
</gene>
<accession>A0ACB9D3M8</accession>
<dbReference type="Proteomes" id="UP001056120">
    <property type="component" value="Linkage Group LG20"/>
</dbReference>
<evidence type="ECO:0000313" key="1">
    <source>
        <dbReference type="EMBL" id="KAI3741204.1"/>
    </source>
</evidence>
<keyword evidence="2" id="KW-1185">Reference proteome</keyword>
<name>A0ACB9D3M8_9ASTR</name>
<protein>
    <submittedName>
        <fullName evidence="1">Uncharacterized protein</fullName>
    </submittedName>
</protein>
<proteinExistence type="predicted"/>
<sequence>MLKSCVLAIFMMYHLQNVQGGSYGGSGRGGGRGGSFSRGGGRGGGSSRGGGRGGSSSRGGGSGRGGGRGGGRGFRGGPSPFPGRGGGGGRGGINRVKTEPKPQFLAWCELCRVDCNTHEVLENHKNGKKHKKNMEIQEELQRLAGKTHEIQIAPGIERAEVKLESHSAQFEEQDRNGLKRKMRDEERTSAEPEKKPKEIVPFICELCDVKCESAPAFDNHLKGRRHIFNFQRFQEQQAQAALGQAALQALFPALEAALLPALLQALAHNASTSYPYGAGGLDQQALLQMLQPFLPQTGPPFFPHGLAPAPAPALVQGPLGLETHGMTQEAVENQVNEPESKTEDEVKPENKTEDEVEPESKNEDQVDPESKTEDQVGPENKTKDQVEPESKTDDQVEPESKTEDQVEPEIKTEEVDPKEVEPAQ</sequence>
<comment type="caution">
    <text evidence="1">The sequence shown here is derived from an EMBL/GenBank/DDBJ whole genome shotgun (WGS) entry which is preliminary data.</text>
</comment>
<dbReference type="EMBL" id="CM042037">
    <property type="protein sequence ID" value="KAI3741204.1"/>
    <property type="molecule type" value="Genomic_DNA"/>
</dbReference>
<organism evidence="1 2">
    <name type="scientific">Smallanthus sonchifolius</name>
    <dbReference type="NCBI Taxonomy" id="185202"/>
    <lineage>
        <taxon>Eukaryota</taxon>
        <taxon>Viridiplantae</taxon>
        <taxon>Streptophyta</taxon>
        <taxon>Embryophyta</taxon>
        <taxon>Tracheophyta</taxon>
        <taxon>Spermatophyta</taxon>
        <taxon>Magnoliopsida</taxon>
        <taxon>eudicotyledons</taxon>
        <taxon>Gunneridae</taxon>
        <taxon>Pentapetalae</taxon>
        <taxon>asterids</taxon>
        <taxon>campanulids</taxon>
        <taxon>Asterales</taxon>
        <taxon>Asteraceae</taxon>
        <taxon>Asteroideae</taxon>
        <taxon>Heliantheae alliance</taxon>
        <taxon>Millerieae</taxon>
        <taxon>Smallanthus</taxon>
    </lineage>
</organism>